<dbReference type="RefSeq" id="WP_124398657.1">
    <property type="nucleotide sequence ID" value="NZ_BHZE01000028.1"/>
</dbReference>
<protein>
    <recommendedName>
        <fullName evidence="3">DUF932 domain-containing protein</fullName>
    </recommendedName>
</protein>
<dbReference type="AlphaFoldDB" id="A0A401XNR2"/>
<dbReference type="Proteomes" id="UP000286715">
    <property type="component" value="Unassembled WGS sequence"/>
</dbReference>
<accession>A0A401XNR2</accession>
<keyword evidence="2" id="KW-1185">Reference proteome</keyword>
<name>A0A401XNR2_9FLAO</name>
<dbReference type="Pfam" id="PF06067">
    <property type="entry name" value="DUF932"/>
    <property type="match status" value="1"/>
</dbReference>
<sequence>MKNLLSKTVFEKAEKKLKELLFPVKLCEVNVRLPNNKMIYAKTFKGVVRTDTNHIFSVVSDDYKLITNEEAINLGKKIFNLLFKNINVDEIKPYRVIHSNSYGLCSIQLVHESVNFMVFQQDEWLPFIQVSNSYNKAVSLKFDLGFVRKLCLNGMIYKKDTVEIKLNHNKNVKFDLKIKSGLRNFENTSIAFSSKLQKLKEINFDKSYLVPLTCKIFNLDFALEPDWIKNSTLDRYEIERKIEKDRKEFVVLNDLINWLSDEYFSSLGDNMYAALNVLTDLVSNHPYKVKKLKQFSQRSDFYFYRPTEWMIDMHERNFDDNNNLDEYLGEYLKYQNYYEKNRFNFFPN</sequence>
<dbReference type="InterPro" id="IPR026325">
    <property type="entry name" value="DUF932"/>
</dbReference>
<evidence type="ECO:0008006" key="3">
    <source>
        <dbReference type="Google" id="ProtNLM"/>
    </source>
</evidence>
<comment type="caution">
    <text evidence="1">The sequence shown here is derived from an EMBL/GenBank/DDBJ whole genome shotgun (WGS) entry which is preliminary data.</text>
</comment>
<evidence type="ECO:0000313" key="2">
    <source>
        <dbReference type="Proteomes" id="UP000286715"/>
    </source>
</evidence>
<dbReference type="OrthoDB" id="576140at2"/>
<gene>
    <name evidence="1" type="ORF">JCM31826_20850</name>
</gene>
<organism evidence="1 2">
    <name type="scientific">Thermaurantimonas aggregans</name>
    <dbReference type="NCBI Taxonomy" id="2173829"/>
    <lineage>
        <taxon>Bacteria</taxon>
        <taxon>Pseudomonadati</taxon>
        <taxon>Bacteroidota</taxon>
        <taxon>Flavobacteriia</taxon>
        <taxon>Flavobacteriales</taxon>
        <taxon>Schleiferiaceae</taxon>
        <taxon>Thermaurantimonas</taxon>
    </lineage>
</organism>
<dbReference type="EMBL" id="BHZE01000028">
    <property type="protein sequence ID" value="GCD78603.1"/>
    <property type="molecule type" value="Genomic_DNA"/>
</dbReference>
<reference evidence="1 2" key="1">
    <citation type="submission" date="2018-11" db="EMBL/GenBank/DDBJ databases">
        <title>Schleiferia aggregans sp. nov., a moderately thermophilic heterotrophic bacterium isolated from microbial mats at a terrestrial hot spring.</title>
        <authorList>
            <person name="Iino T."/>
            <person name="Ohkuma M."/>
            <person name="Haruta S."/>
        </authorList>
    </citation>
    <scope>NUCLEOTIDE SEQUENCE [LARGE SCALE GENOMIC DNA]</scope>
    <source>
        <strain evidence="1 2">LA</strain>
    </source>
</reference>
<evidence type="ECO:0000313" key="1">
    <source>
        <dbReference type="EMBL" id="GCD78603.1"/>
    </source>
</evidence>
<proteinExistence type="predicted"/>